<feature type="domain" description="RNA polymerase sigma factor 70 region 4 type 2" evidence="6">
    <location>
        <begin position="121"/>
        <end position="173"/>
    </location>
</feature>
<dbReference type="CDD" id="cd06171">
    <property type="entry name" value="Sigma70_r4"/>
    <property type="match status" value="1"/>
</dbReference>
<comment type="caution">
    <text evidence="7">The sequence shown here is derived from an EMBL/GenBank/DDBJ whole genome shotgun (WGS) entry which is preliminary data.</text>
</comment>
<reference evidence="7" key="1">
    <citation type="journal article" date="2014" name="Genome Announc.">
        <title>Draft Genome Sequences of Three Alkaliphilic Bacillus Strains, Bacillus wakoensis JCM 9140T, Bacillus akibai JCM 9157T, and Bacillus hemicellulosilyticus JCM 9152T.</title>
        <authorList>
            <person name="Yuki M."/>
            <person name="Oshima K."/>
            <person name="Suda W."/>
            <person name="Oshida Y."/>
            <person name="Kitamura K."/>
            <person name="Iida T."/>
            <person name="Hattori M."/>
            <person name="Ohkuma M."/>
        </authorList>
    </citation>
    <scope>NUCLEOTIDE SEQUENCE [LARGE SCALE GENOMIC DNA]</scope>
    <source>
        <strain evidence="7">JCM 9140</strain>
    </source>
</reference>
<dbReference type="NCBIfam" id="TIGR02937">
    <property type="entry name" value="sigma70-ECF"/>
    <property type="match status" value="1"/>
</dbReference>
<dbReference type="EMBL" id="BAUT01000025">
    <property type="protein sequence ID" value="GAE26470.1"/>
    <property type="molecule type" value="Genomic_DNA"/>
</dbReference>
<keyword evidence="4" id="KW-0804">Transcription</keyword>
<dbReference type="PANTHER" id="PTHR43133">
    <property type="entry name" value="RNA POLYMERASE ECF-TYPE SIGMA FACTO"/>
    <property type="match status" value="1"/>
</dbReference>
<keyword evidence="2" id="KW-0805">Transcription regulation</keyword>
<dbReference type="InterPro" id="IPR039425">
    <property type="entry name" value="RNA_pol_sigma-70-like"/>
</dbReference>
<keyword evidence="8" id="KW-1185">Reference proteome</keyword>
<dbReference type="Gene3D" id="1.10.1740.10">
    <property type="match status" value="1"/>
</dbReference>
<dbReference type="Pfam" id="PF04542">
    <property type="entry name" value="Sigma70_r2"/>
    <property type="match status" value="1"/>
</dbReference>
<name>W4Q3F8_9BACI</name>
<evidence type="ECO:0000313" key="8">
    <source>
        <dbReference type="Proteomes" id="UP000018890"/>
    </source>
</evidence>
<dbReference type="SUPFAM" id="SSF88946">
    <property type="entry name" value="Sigma2 domain of RNA polymerase sigma factors"/>
    <property type="match status" value="1"/>
</dbReference>
<dbReference type="AlphaFoldDB" id="W4Q3F8"/>
<evidence type="ECO:0000259" key="5">
    <source>
        <dbReference type="Pfam" id="PF04542"/>
    </source>
</evidence>
<dbReference type="InterPro" id="IPR013324">
    <property type="entry name" value="RNA_pol_sigma_r3/r4-like"/>
</dbReference>
<dbReference type="GO" id="GO:0016987">
    <property type="term" value="F:sigma factor activity"/>
    <property type="evidence" value="ECO:0007669"/>
    <property type="project" value="UniProtKB-KW"/>
</dbReference>
<feature type="domain" description="RNA polymerase sigma-70 region 2" evidence="5">
    <location>
        <begin position="22"/>
        <end position="87"/>
    </location>
</feature>
<gene>
    <name evidence="7" type="ORF">JCM9140_2539</name>
</gene>
<dbReference type="InterPro" id="IPR007627">
    <property type="entry name" value="RNA_pol_sigma70_r2"/>
</dbReference>
<evidence type="ECO:0000256" key="1">
    <source>
        <dbReference type="ARBA" id="ARBA00010641"/>
    </source>
</evidence>
<keyword evidence="3" id="KW-0731">Sigma factor</keyword>
<dbReference type="InterPro" id="IPR036388">
    <property type="entry name" value="WH-like_DNA-bd_sf"/>
</dbReference>
<protein>
    <submittedName>
        <fullName evidence="7">RNA polymerase sigma-70 factor</fullName>
    </submittedName>
</protein>
<dbReference type="PANTHER" id="PTHR43133:SF60">
    <property type="entry name" value="RNA POLYMERASE SIGMA FACTOR SIGV"/>
    <property type="match status" value="1"/>
</dbReference>
<dbReference type="STRING" id="1236970.JCM9140_2539"/>
<organism evidence="7 8">
    <name type="scientific">Halalkalibacter wakoensis JCM 9140</name>
    <dbReference type="NCBI Taxonomy" id="1236970"/>
    <lineage>
        <taxon>Bacteria</taxon>
        <taxon>Bacillati</taxon>
        <taxon>Bacillota</taxon>
        <taxon>Bacilli</taxon>
        <taxon>Bacillales</taxon>
        <taxon>Bacillaceae</taxon>
        <taxon>Halalkalibacter</taxon>
    </lineage>
</organism>
<sequence length="184" mass="21992">MTDHVWPEEWTTEEREKFLEQLIDIYAKPITNFAYTYVKDWGTAEDIAQDVFIKVNEHLDTFRQEASLQTWIYQIAANRSKDILRKKYFKTTFVTDLVEKMILKRDEHTPEKHVMQITEGEELAQMVLDLPVKFREVIILYYYHDLSTTAISQFLNINAATVKSRLQRGRHRLKDILLEEKIHE</sequence>
<dbReference type="InterPro" id="IPR013249">
    <property type="entry name" value="RNA_pol_sigma70_r4_t2"/>
</dbReference>
<proteinExistence type="inferred from homology"/>
<evidence type="ECO:0000259" key="6">
    <source>
        <dbReference type="Pfam" id="PF08281"/>
    </source>
</evidence>
<dbReference type="Pfam" id="PF08281">
    <property type="entry name" value="Sigma70_r4_2"/>
    <property type="match status" value="1"/>
</dbReference>
<evidence type="ECO:0000256" key="4">
    <source>
        <dbReference type="ARBA" id="ARBA00023163"/>
    </source>
</evidence>
<evidence type="ECO:0000256" key="2">
    <source>
        <dbReference type="ARBA" id="ARBA00023015"/>
    </source>
</evidence>
<evidence type="ECO:0000256" key="3">
    <source>
        <dbReference type="ARBA" id="ARBA00023082"/>
    </source>
</evidence>
<dbReference type="Gene3D" id="1.10.10.10">
    <property type="entry name" value="Winged helix-like DNA-binding domain superfamily/Winged helix DNA-binding domain"/>
    <property type="match status" value="1"/>
</dbReference>
<dbReference type="InterPro" id="IPR013325">
    <property type="entry name" value="RNA_pol_sigma_r2"/>
</dbReference>
<comment type="similarity">
    <text evidence="1">Belongs to the sigma-70 factor family. ECF subfamily.</text>
</comment>
<dbReference type="RefSeq" id="WP_034746175.1">
    <property type="nucleotide sequence ID" value="NZ_BAUT01000025.1"/>
</dbReference>
<dbReference type="InterPro" id="IPR014284">
    <property type="entry name" value="RNA_pol_sigma-70_dom"/>
</dbReference>
<dbReference type="Proteomes" id="UP000018890">
    <property type="component" value="Unassembled WGS sequence"/>
</dbReference>
<accession>W4Q3F8</accession>
<dbReference type="GO" id="GO:0003677">
    <property type="term" value="F:DNA binding"/>
    <property type="evidence" value="ECO:0007669"/>
    <property type="project" value="InterPro"/>
</dbReference>
<dbReference type="SUPFAM" id="SSF88659">
    <property type="entry name" value="Sigma3 and sigma4 domains of RNA polymerase sigma factors"/>
    <property type="match status" value="1"/>
</dbReference>
<evidence type="ECO:0000313" key="7">
    <source>
        <dbReference type="EMBL" id="GAE26470.1"/>
    </source>
</evidence>
<dbReference type="GO" id="GO:0006352">
    <property type="term" value="P:DNA-templated transcription initiation"/>
    <property type="evidence" value="ECO:0007669"/>
    <property type="project" value="InterPro"/>
</dbReference>